<organism evidence="6 7">
    <name type="scientific">Magnetospirillum sulfuroxidans</name>
    <dbReference type="NCBI Taxonomy" id="611300"/>
    <lineage>
        <taxon>Bacteria</taxon>
        <taxon>Pseudomonadati</taxon>
        <taxon>Pseudomonadota</taxon>
        <taxon>Alphaproteobacteria</taxon>
        <taxon>Rhodospirillales</taxon>
        <taxon>Rhodospirillaceae</taxon>
        <taxon>Magnetospirillum</taxon>
    </lineage>
</organism>
<keyword evidence="2" id="KW-0561">Oxygen transport</keyword>
<dbReference type="InterPro" id="IPR016131">
    <property type="entry name" value="Haemerythrin_Fe_BS"/>
</dbReference>
<dbReference type="PANTHER" id="PTHR37164">
    <property type="entry name" value="BACTERIOHEMERYTHRIN"/>
    <property type="match status" value="1"/>
</dbReference>
<evidence type="ECO:0000259" key="5">
    <source>
        <dbReference type="Pfam" id="PF01814"/>
    </source>
</evidence>
<keyword evidence="3" id="KW-0479">Metal-binding</keyword>
<dbReference type="Proteomes" id="UP000680714">
    <property type="component" value="Unassembled WGS sequence"/>
</dbReference>
<dbReference type="SUPFAM" id="SSF47188">
    <property type="entry name" value="Hemerythrin-like"/>
    <property type="match status" value="1"/>
</dbReference>
<dbReference type="Pfam" id="PF01814">
    <property type="entry name" value="Hemerythrin"/>
    <property type="match status" value="1"/>
</dbReference>
<feature type="domain" description="Hemerythrin-like" evidence="5">
    <location>
        <begin position="13"/>
        <end position="116"/>
    </location>
</feature>
<evidence type="ECO:0000256" key="3">
    <source>
        <dbReference type="ARBA" id="ARBA00022723"/>
    </source>
</evidence>
<protein>
    <submittedName>
        <fullName evidence="6">Hemerythrin family protein</fullName>
    </submittedName>
</protein>
<dbReference type="NCBIfam" id="TIGR02481">
    <property type="entry name" value="hemeryth_dom"/>
    <property type="match status" value="1"/>
</dbReference>
<keyword evidence="2" id="KW-0813">Transport</keyword>
<dbReference type="InterPro" id="IPR050669">
    <property type="entry name" value="Hemerythrin"/>
</dbReference>
<dbReference type="PROSITE" id="PS00550">
    <property type="entry name" value="HEMERYTHRINS"/>
    <property type="match status" value="1"/>
</dbReference>
<keyword evidence="7" id="KW-1185">Reference proteome</keyword>
<accession>A0ABS5IBQ0</accession>
<evidence type="ECO:0000313" key="6">
    <source>
        <dbReference type="EMBL" id="MBR9971845.1"/>
    </source>
</evidence>
<proteinExistence type="inferred from homology"/>
<dbReference type="EMBL" id="JAGTUF010000006">
    <property type="protein sequence ID" value="MBR9971845.1"/>
    <property type="molecule type" value="Genomic_DNA"/>
</dbReference>
<dbReference type="RefSeq" id="WP_211548007.1">
    <property type="nucleotide sequence ID" value="NZ_JAGTUF010000006.1"/>
</dbReference>
<dbReference type="CDD" id="cd12107">
    <property type="entry name" value="Hemerythrin"/>
    <property type="match status" value="1"/>
</dbReference>
<name>A0ABS5IBQ0_9PROT</name>
<comment type="similarity">
    <text evidence="1">Belongs to the hemerythrin family.</text>
</comment>
<evidence type="ECO:0000313" key="7">
    <source>
        <dbReference type="Proteomes" id="UP000680714"/>
    </source>
</evidence>
<dbReference type="PANTHER" id="PTHR37164:SF1">
    <property type="entry name" value="BACTERIOHEMERYTHRIN"/>
    <property type="match status" value="1"/>
</dbReference>
<dbReference type="InterPro" id="IPR035938">
    <property type="entry name" value="Hemerythrin-like_sf"/>
</dbReference>
<reference evidence="6 7" key="1">
    <citation type="submission" date="2021-04" db="EMBL/GenBank/DDBJ databases">
        <title>Magnetospirillum sulfuroxidans sp. nov., a facultative chemolithoautotrophic sulfur-oxidizing alphaproteobacterium isolated from freshwater sediment and proposals for Paramagetospirillum gen. nov., and Magnetospirillaceae fam. nov.</title>
        <authorList>
            <person name="Koziaeva V."/>
            <person name="Geelhoed J.S."/>
            <person name="Sorokin D.Y."/>
            <person name="Grouzdev D.S."/>
        </authorList>
    </citation>
    <scope>NUCLEOTIDE SEQUENCE [LARGE SCALE GENOMIC DNA]</scope>
    <source>
        <strain evidence="6 7">J10</strain>
    </source>
</reference>
<evidence type="ECO:0000256" key="1">
    <source>
        <dbReference type="ARBA" id="ARBA00010587"/>
    </source>
</evidence>
<dbReference type="Gene3D" id="1.20.120.50">
    <property type="entry name" value="Hemerythrin-like"/>
    <property type="match status" value="1"/>
</dbReference>
<sequence length="131" mass="14480">MSVLEWHAGLDVGVGFMDDDHAVAAGQINALAEAALPQRLDLLRHFIDHCREHFAREEAMMAKTGFFALGCHQGEHERVLAELASVLTKLEAGNPQDSYFTKALPEWLMVHRNTMDAVTAQFAMQAGYQAA</sequence>
<evidence type="ECO:0000256" key="4">
    <source>
        <dbReference type="ARBA" id="ARBA00023004"/>
    </source>
</evidence>
<evidence type="ECO:0000256" key="2">
    <source>
        <dbReference type="ARBA" id="ARBA00022621"/>
    </source>
</evidence>
<dbReference type="InterPro" id="IPR012312">
    <property type="entry name" value="Hemerythrin-like"/>
</dbReference>
<keyword evidence="4" id="KW-0408">Iron</keyword>
<gene>
    <name evidence="6" type="ORF">KEC16_08965</name>
</gene>
<dbReference type="InterPro" id="IPR012827">
    <property type="entry name" value="Hemerythrin_metal-bd"/>
</dbReference>
<comment type="caution">
    <text evidence="6">The sequence shown here is derived from an EMBL/GenBank/DDBJ whole genome shotgun (WGS) entry which is preliminary data.</text>
</comment>